<dbReference type="SUPFAM" id="SSF51120">
    <property type="entry name" value="beta-Roll"/>
    <property type="match status" value="4"/>
</dbReference>
<dbReference type="Pfam" id="PF00353">
    <property type="entry name" value="HemolysinCabind"/>
    <property type="match status" value="5"/>
</dbReference>
<dbReference type="PANTHER" id="PTHR38340:SF1">
    <property type="entry name" value="S-LAYER PROTEIN"/>
    <property type="match status" value="1"/>
</dbReference>
<dbReference type="AlphaFoldDB" id="A0A2A5RY16"/>
<evidence type="ECO:0000313" key="4">
    <source>
        <dbReference type="Proteomes" id="UP000242246"/>
    </source>
</evidence>
<dbReference type="InterPro" id="IPR050557">
    <property type="entry name" value="RTX_toxin/Mannuronan_C5-epim"/>
</dbReference>
<keyword evidence="2" id="KW-0964">Secreted</keyword>
<dbReference type="PANTHER" id="PTHR38340">
    <property type="entry name" value="S-LAYER PROTEIN"/>
    <property type="match status" value="1"/>
</dbReference>
<dbReference type="GO" id="GO:0005509">
    <property type="term" value="F:calcium ion binding"/>
    <property type="evidence" value="ECO:0007669"/>
    <property type="project" value="InterPro"/>
</dbReference>
<dbReference type="InterPro" id="IPR011049">
    <property type="entry name" value="Serralysin-like_metalloprot_C"/>
</dbReference>
<comment type="subcellular location">
    <subcellularLocation>
        <location evidence="1">Secreted</location>
    </subcellularLocation>
</comment>
<dbReference type="InterPro" id="IPR001343">
    <property type="entry name" value="Hemolysn_Ca-bd"/>
</dbReference>
<dbReference type="EMBL" id="JXJX01000010">
    <property type="protein sequence ID" value="PCS06105.1"/>
    <property type="molecule type" value="Genomic_DNA"/>
</dbReference>
<dbReference type="Proteomes" id="UP000242246">
    <property type="component" value="Unassembled WGS sequence"/>
</dbReference>
<protein>
    <recommendedName>
        <fullName evidence="5">Haemolysin-type calcium binding-related domain-containing protein</fullName>
    </recommendedName>
</protein>
<dbReference type="PROSITE" id="PS00330">
    <property type="entry name" value="HEMOLYSIN_CALCIUM"/>
    <property type="match status" value="8"/>
</dbReference>
<organism evidence="3 4">
    <name type="scientific">Pseudolactococcus plantarum</name>
    <dbReference type="NCBI Taxonomy" id="1365"/>
    <lineage>
        <taxon>Bacteria</taxon>
        <taxon>Bacillati</taxon>
        <taxon>Bacillota</taxon>
        <taxon>Bacilli</taxon>
        <taxon>Lactobacillales</taxon>
        <taxon>Streptococcaceae</taxon>
        <taxon>Pseudolactococcus</taxon>
    </lineage>
</organism>
<reference evidence="3 4" key="1">
    <citation type="submission" date="2014-12" db="EMBL/GenBank/DDBJ databases">
        <title>Draft genome sequences of 10 type strains of Lactococcus.</title>
        <authorList>
            <person name="Sun Z."/>
            <person name="Zhong Z."/>
            <person name="Liu W."/>
            <person name="Zhang W."/>
            <person name="Zhang H."/>
        </authorList>
    </citation>
    <scope>NUCLEOTIDE SEQUENCE [LARGE SCALE GENOMIC DNA]</scope>
    <source>
        <strain evidence="3 4">DSM 20686</strain>
    </source>
</reference>
<keyword evidence="4" id="KW-1185">Reference proteome</keyword>
<dbReference type="Gene3D" id="2.150.10.10">
    <property type="entry name" value="Serralysin-like metalloprotease, C-terminal"/>
    <property type="match status" value="3"/>
</dbReference>
<evidence type="ECO:0000313" key="3">
    <source>
        <dbReference type="EMBL" id="PCS06105.1"/>
    </source>
</evidence>
<sequence length="1157" mass="125272">MEQLVSQISIVDPSANSDATTVLYSGMVKPDVHSNDIIQKMGQRADVRVMDRTHVGQFLLSTEYKRALEVAYMNTYPDITLDRLEGAIGAYLYGGESRGTTGPWAEASKHFAQNTKGSVYNIVPNAGLDRTWAMVEMPKILENPLVTSINGKPKIWFEREWQKGMANLPANKSYFEMKWFDTLLESIRGHSKDIFETGQRAEDLAQAFSHELASVTTHTSAWALDLETTVGKKIELIEYTNYQKNYQKTLTKNGWTKADMSFEKLYISDHTLNKVKNIVNNESGSISIAWLDRPVGTGSNKIAGTDFARAYDQVSDALEKTGYWKKFGNLSTSAKILTVAGALADIIELGFVAKDALNASLDGDNAQALEYLKDWGASSAGAWLLGSAASSVTTALLAGICTGPVGIAIGLTVGIGAAVIGSSWGKNLADALGEVYNNKVYIETHGTSNGGYGDDVMYGDDRSNILNGGSGNDSLYGKGDNDILNGGTGNDRLYGGEGDDIYIFGRGYGIDRIIDDQGSNMIRFIGQLRLPDLSVVYTATGDLVFKVRGTKDMLVVDSFCGYAGNRNLRLSFRDGTLIHVKDATSPLRNMIGDSEDNVLKAFYDMDTRMIAHGGNDQLYGAGGNDTLDGGAGNDYLSGGDGNDFLDGGIGNDRLEGGAGDDTYIFARGYGHDTIFDYQGLNTIRFQGNIKPSDLAVVLVTGGNMTIGIKGTTDFLTIVSHHSSPNYRNFNLAFSDGTVMHMSDPRSPFNQYEGTNGNDSLTAFYPNNAELRGYDGNDYLYGNAGNDILDGGSGTDYLEGGAGNDTYIFGRGYGYDTIKDSQGINRIQFGAGISQSDLAFSDGGYDGLKITIRGTNDTLILDWFRYDDAYRNFELAFSDGTFFAVGAKNSPFRHMFGSDSGDYLTAVLDQTTIHGLGGNDTLKGSIHDDQLYGDAGNDCLYGNAGNDRLYGGEGNDQLFGEAGDDILDGGTGNDYLDGGAGDDTYIFGRGYGIDTIQDTQGVNTIRFTGDLRLSDLEATTGANYDIILRIKVTQDQLILSDYRYSSAYQNYVLSFSDGSQQKMTYQNNQIGFAPVVSVTKKQKSSRSLQQDILAFSEANAVSDTGQMNAVLLSQTDQIIQAMASFDTRASVTRLDSSILADDLFSQTSSIMPSWENTV</sequence>
<dbReference type="GO" id="GO:0005576">
    <property type="term" value="C:extracellular region"/>
    <property type="evidence" value="ECO:0007669"/>
    <property type="project" value="UniProtKB-SubCell"/>
</dbReference>
<dbReference type="STRING" id="1348632.GCA_001591745_01380"/>
<accession>A0A2A5RY16</accession>
<name>A0A2A5RY16_9LACT</name>
<comment type="caution">
    <text evidence="3">The sequence shown here is derived from an EMBL/GenBank/DDBJ whole genome shotgun (WGS) entry which is preliminary data.</text>
</comment>
<evidence type="ECO:0000256" key="2">
    <source>
        <dbReference type="ARBA" id="ARBA00022525"/>
    </source>
</evidence>
<proteinExistence type="predicted"/>
<dbReference type="InterPro" id="IPR018511">
    <property type="entry name" value="Hemolysin-typ_Ca-bd_CS"/>
</dbReference>
<evidence type="ECO:0008006" key="5">
    <source>
        <dbReference type="Google" id="ProtNLM"/>
    </source>
</evidence>
<gene>
    <name evidence="3" type="ORF">RU87_GL000301</name>
</gene>
<evidence type="ECO:0000256" key="1">
    <source>
        <dbReference type="ARBA" id="ARBA00004613"/>
    </source>
</evidence>
<dbReference type="PRINTS" id="PR00313">
    <property type="entry name" value="CABNDNGRPT"/>
</dbReference>